<evidence type="ECO:0000256" key="1">
    <source>
        <dbReference type="SAM" id="MobiDB-lite"/>
    </source>
</evidence>
<name>A0A9P6TTD9_9FUNG</name>
<dbReference type="EMBL" id="JAAAJA010001762">
    <property type="protein sequence ID" value="KAG0246509.1"/>
    <property type="molecule type" value="Genomic_DNA"/>
</dbReference>
<reference evidence="2" key="1">
    <citation type="journal article" date="2020" name="Fungal Divers.">
        <title>Resolving the Mortierellaceae phylogeny through synthesis of multi-gene phylogenetics and phylogenomics.</title>
        <authorList>
            <person name="Vandepol N."/>
            <person name="Liber J."/>
            <person name="Desiro A."/>
            <person name="Na H."/>
            <person name="Kennedy M."/>
            <person name="Barry K."/>
            <person name="Grigoriev I.V."/>
            <person name="Miller A.N."/>
            <person name="O'Donnell K."/>
            <person name="Stajich J.E."/>
            <person name="Bonito G."/>
        </authorList>
    </citation>
    <scope>NUCLEOTIDE SEQUENCE</scope>
    <source>
        <strain evidence="2">KOD948</strain>
    </source>
</reference>
<sequence length="129" mass="14108">MYDKSPIGVAGTNGGLARHRNLSASEIQPADRIAPAIPPTYKGPLPQVKPGEEIVWMKTITTTEYFDDNGGDTARTDVMGESTMNNNINNSANYQQSAHDGPRRHSTAGFLDRLMGRHHNSGDKGKQRM</sequence>
<organism evidence="2 3">
    <name type="scientific">Mortierella polycephala</name>
    <dbReference type="NCBI Taxonomy" id="41804"/>
    <lineage>
        <taxon>Eukaryota</taxon>
        <taxon>Fungi</taxon>
        <taxon>Fungi incertae sedis</taxon>
        <taxon>Mucoromycota</taxon>
        <taxon>Mortierellomycotina</taxon>
        <taxon>Mortierellomycetes</taxon>
        <taxon>Mortierellales</taxon>
        <taxon>Mortierellaceae</taxon>
        <taxon>Mortierella</taxon>
    </lineage>
</organism>
<protein>
    <submittedName>
        <fullName evidence="2">Uncharacterized protein</fullName>
    </submittedName>
</protein>
<dbReference type="Proteomes" id="UP000726737">
    <property type="component" value="Unassembled WGS sequence"/>
</dbReference>
<keyword evidence="3" id="KW-1185">Reference proteome</keyword>
<feature type="compositionally biased region" description="Basic and acidic residues" evidence="1">
    <location>
        <begin position="120"/>
        <end position="129"/>
    </location>
</feature>
<gene>
    <name evidence="2" type="ORF">BG011_002409</name>
</gene>
<feature type="region of interest" description="Disordered" evidence="1">
    <location>
        <begin position="88"/>
        <end position="129"/>
    </location>
</feature>
<evidence type="ECO:0000313" key="3">
    <source>
        <dbReference type="Proteomes" id="UP000726737"/>
    </source>
</evidence>
<proteinExistence type="predicted"/>
<dbReference type="OrthoDB" id="2442409at2759"/>
<comment type="caution">
    <text evidence="2">The sequence shown here is derived from an EMBL/GenBank/DDBJ whole genome shotgun (WGS) entry which is preliminary data.</text>
</comment>
<accession>A0A9P6TTD9</accession>
<evidence type="ECO:0000313" key="2">
    <source>
        <dbReference type="EMBL" id="KAG0246509.1"/>
    </source>
</evidence>
<dbReference type="AlphaFoldDB" id="A0A9P6TTD9"/>